<evidence type="ECO:0000313" key="3">
    <source>
        <dbReference type="Proteomes" id="UP000198949"/>
    </source>
</evidence>
<proteinExistence type="predicted"/>
<accession>A0A1G7A550</accession>
<dbReference type="InterPro" id="IPR045155">
    <property type="entry name" value="Beta-lactam_cat"/>
</dbReference>
<gene>
    <name evidence="2" type="ORF">SAMN05216270_112158</name>
</gene>
<name>A0A1G7A550_9ACTN</name>
<dbReference type="AlphaFoldDB" id="A0A1G7A550"/>
<keyword evidence="3" id="KW-1185">Reference proteome</keyword>
<protein>
    <recommendedName>
        <fullName evidence="1">Beta-lactamase class A catalytic domain-containing protein</fullName>
    </recommendedName>
</protein>
<dbReference type="Gene3D" id="3.40.710.10">
    <property type="entry name" value="DD-peptidase/beta-lactamase superfamily"/>
    <property type="match status" value="1"/>
</dbReference>
<dbReference type="RefSeq" id="WP_091038838.1">
    <property type="nucleotide sequence ID" value="NZ_FNAD01000012.1"/>
</dbReference>
<dbReference type="EMBL" id="FNAD01000012">
    <property type="protein sequence ID" value="SDE09922.1"/>
    <property type="molecule type" value="Genomic_DNA"/>
</dbReference>
<evidence type="ECO:0000313" key="2">
    <source>
        <dbReference type="EMBL" id="SDE09922.1"/>
    </source>
</evidence>
<dbReference type="InterPro" id="IPR012338">
    <property type="entry name" value="Beta-lactam/transpept-like"/>
</dbReference>
<dbReference type="OrthoDB" id="4981298at2"/>
<dbReference type="GO" id="GO:0008800">
    <property type="term" value="F:beta-lactamase activity"/>
    <property type="evidence" value="ECO:0007669"/>
    <property type="project" value="InterPro"/>
</dbReference>
<organism evidence="2 3">
    <name type="scientific">Glycomyces harbinensis</name>
    <dbReference type="NCBI Taxonomy" id="58114"/>
    <lineage>
        <taxon>Bacteria</taxon>
        <taxon>Bacillati</taxon>
        <taxon>Actinomycetota</taxon>
        <taxon>Actinomycetes</taxon>
        <taxon>Glycomycetales</taxon>
        <taxon>Glycomycetaceae</taxon>
        <taxon>Glycomyces</taxon>
    </lineage>
</organism>
<dbReference type="SUPFAM" id="SSF56601">
    <property type="entry name" value="beta-lactamase/transpeptidase-like"/>
    <property type="match status" value="1"/>
</dbReference>
<dbReference type="Proteomes" id="UP000198949">
    <property type="component" value="Unassembled WGS sequence"/>
</dbReference>
<dbReference type="Pfam" id="PF13354">
    <property type="entry name" value="Beta-lactamase2"/>
    <property type="match status" value="1"/>
</dbReference>
<evidence type="ECO:0000259" key="1">
    <source>
        <dbReference type="Pfam" id="PF13354"/>
    </source>
</evidence>
<sequence length="288" mass="30577">MPHRFSAAFGRKSLTAVAVATVAIFSLTIGILAALPEPRANIQFPLTPGQRSELDPRLAAAGLLEEAGLAGEFSVVLYDSAEDRYLLSHRPDDVHFSMSVSKILIAVGALRSGADPSTVAGMISRSDDSIANELWGVVGGPAVIEDLVKEMGLEHTAPSPDWGRWGDVSISASDVVRMYEFLLAELPEDDRTVIVDAMAATTELGADGTDQTFGIPTAADGLDWAVKQGWGCCKPDRFLVSTGTIGSDRRYIAAIFGAWDEHEVGEVQAAREMTAVAELLVGALPEPP</sequence>
<reference evidence="3" key="1">
    <citation type="submission" date="2016-10" db="EMBL/GenBank/DDBJ databases">
        <authorList>
            <person name="Varghese N."/>
            <person name="Submissions S."/>
        </authorList>
    </citation>
    <scope>NUCLEOTIDE SEQUENCE [LARGE SCALE GENOMIC DNA]</scope>
    <source>
        <strain evidence="3">CGMCC 4.3516</strain>
    </source>
</reference>
<feature type="domain" description="Beta-lactamase class A catalytic" evidence="1">
    <location>
        <begin position="119"/>
        <end position="256"/>
    </location>
</feature>
<dbReference type="GO" id="GO:0030655">
    <property type="term" value="P:beta-lactam antibiotic catabolic process"/>
    <property type="evidence" value="ECO:0007669"/>
    <property type="project" value="InterPro"/>
</dbReference>
<dbReference type="STRING" id="58114.SAMN05216270_112158"/>